<dbReference type="PANTHER" id="PTHR46558">
    <property type="entry name" value="TRACRIPTIONAL REGULATORY PROTEIN-RELATED-RELATED"/>
    <property type="match status" value="1"/>
</dbReference>
<organism evidence="3 5">
    <name type="scientific">Lysinibacillus sphaericus</name>
    <name type="common">Bacillus sphaericus</name>
    <dbReference type="NCBI Taxonomy" id="1421"/>
    <lineage>
        <taxon>Bacteria</taxon>
        <taxon>Bacillati</taxon>
        <taxon>Bacillota</taxon>
        <taxon>Bacilli</taxon>
        <taxon>Bacillales</taxon>
        <taxon>Bacillaceae</taxon>
        <taxon>Lysinibacillus</taxon>
    </lineage>
</organism>
<feature type="domain" description="HTH cro/C1-type" evidence="2">
    <location>
        <begin position="5"/>
        <end position="59"/>
    </location>
</feature>
<dbReference type="InterPro" id="IPR001387">
    <property type="entry name" value="Cro/C1-type_HTH"/>
</dbReference>
<evidence type="ECO:0000313" key="3">
    <source>
        <dbReference type="EMBL" id="AVK96721.1"/>
    </source>
</evidence>
<reference evidence="4 6" key="2">
    <citation type="submission" date="2018-06" db="EMBL/GenBank/DDBJ databases">
        <authorList>
            <consortium name="Pathogen Informatics"/>
            <person name="Doyle S."/>
        </authorList>
    </citation>
    <scope>NUCLEOTIDE SEQUENCE [LARGE SCALE GENOMIC DNA]</scope>
    <source>
        <strain evidence="4 6">NCTC10338</strain>
    </source>
</reference>
<evidence type="ECO:0000259" key="2">
    <source>
        <dbReference type="PROSITE" id="PS50943"/>
    </source>
</evidence>
<evidence type="ECO:0000313" key="6">
    <source>
        <dbReference type="Proteomes" id="UP000255295"/>
    </source>
</evidence>
<evidence type="ECO:0000256" key="1">
    <source>
        <dbReference type="ARBA" id="ARBA00023125"/>
    </source>
</evidence>
<protein>
    <submittedName>
        <fullName evidence="3">Transcriptional regulator</fullName>
    </submittedName>
</protein>
<dbReference type="Proteomes" id="UP000255295">
    <property type="component" value="Unassembled WGS sequence"/>
</dbReference>
<dbReference type="InterPro" id="IPR010982">
    <property type="entry name" value="Lambda_DNA-bd_dom_sf"/>
</dbReference>
<gene>
    <name evidence="4" type="primary">yqaF</name>
    <name evidence="3" type="ORF">LS41612_10800</name>
    <name evidence="4" type="ORF">NCTC10338_02567</name>
</gene>
<evidence type="ECO:0000313" key="5">
    <source>
        <dbReference type="Proteomes" id="UP000238825"/>
    </source>
</evidence>
<keyword evidence="1" id="KW-0238">DNA-binding</keyword>
<dbReference type="EMBL" id="UFSZ01000001">
    <property type="protein sequence ID" value="SUV17464.1"/>
    <property type="molecule type" value="Genomic_DNA"/>
</dbReference>
<sequence length="69" mass="8199">MRRWLKQIRIAQGIKQEEIADSVDISRGYYANIERGEKTPSVKVARKIAAYLKFDWTKFFVHEKEEVNL</sequence>
<dbReference type="EMBL" id="CP019980">
    <property type="protein sequence ID" value="AVK96721.1"/>
    <property type="molecule type" value="Genomic_DNA"/>
</dbReference>
<dbReference type="SUPFAM" id="SSF47413">
    <property type="entry name" value="lambda repressor-like DNA-binding domains"/>
    <property type="match status" value="1"/>
</dbReference>
<evidence type="ECO:0000313" key="4">
    <source>
        <dbReference type="EMBL" id="SUV17464.1"/>
    </source>
</evidence>
<dbReference type="SMART" id="SM00530">
    <property type="entry name" value="HTH_XRE"/>
    <property type="match status" value="1"/>
</dbReference>
<dbReference type="RefSeq" id="WP_024364708.1">
    <property type="nucleotide sequence ID" value="NZ_BJNS01000059.1"/>
</dbReference>
<dbReference type="GeneID" id="48276689"/>
<dbReference type="CDD" id="cd00093">
    <property type="entry name" value="HTH_XRE"/>
    <property type="match status" value="1"/>
</dbReference>
<dbReference type="Gene3D" id="1.10.260.40">
    <property type="entry name" value="lambda repressor-like DNA-binding domains"/>
    <property type="match status" value="1"/>
</dbReference>
<dbReference type="Proteomes" id="UP000238825">
    <property type="component" value="Chromosome"/>
</dbReference>
<dbReference type="PANTHER" id="PTHR46558:SF4">
    <property type="entry name" value="DNA-BIDING PHAGE PROTEIN"/>
    <property type="match status" value="1"/>
</dbReference>
<dbReference type="PROSITE" id="PS50943">
    <property type="entry name" value="HTH_CROC1"/>
    <property type="match status" value="1"/>
</dbReference>
<accession>A0A2S0K061</accession>
<name>A0A2S0K061_LYSSH</name>
<dbReference type="GO" id="GO:0003677">
    <property type="term" value="F:DNA binding"/>
    <property type="evidence" value="ECO:0007669"/>
    <property type="project" value="UniProtKB-KW"/>
</dbReference>
<reference evidence="3 5" key="1">
    <citation type="submission" date="2017-03" db="EMBL/GenBank/DDBJ databases">
        <title>The whole genome sequencing and assembly of Lysinibacillus sphaericus DSM 28T strain.</title>
        <authorList>
            <person name="Lee Y.-J."/>
            <person name="Yi H."/>
            <person name="Bahn Y.-S."/>
            <person name="Kim J.F."/>
            <person name="Lee D.-W."/>
        </authorList>
    </citation>
    <scope>NUCLEOTIDE SEQUENCE [LARGE SCALE GENOMIC DNA]</scope>
    <source>
        <strain evidence="3 5">DSM 28</strain>
    </source>
</reference>
<dbReference type="Pfam" id="PF01381">
    <property type="entry name" value="HTH_3"/>
    <property type="match status" value="1"/>
</dbReference>
<proteinExistence type="predicted"/>
<dbReference type="AlphaFoldDB" id="A0A2S0K061"/>